<proteinExistence type="predicted"/>
<gene>
    <name evidence="2" type="ORF">F8M41_016961</name>
</gene>
<dbReference type="AlphaFoldDB" id="A0A8H4ANT2"/>
<feature type="compositionally biased region" description="Low complexity" evidence="1">
    <location>
        <begin position="68"/>
        <end position="115"/>
    </location>
</feature>
<organism evidence="2 3">
    <name type="scientific">Gigaspora margarita</name>
    <dbReference type="NCBI Taxonomy" id="4874"/>
    <lineage>
        <taxon>Eukaryota</taxon>
        <taxon>Fungi</taxon>
        <taxon>Fungi incertae sedis</taxon>
        <taxon>Mucoromycota</taxon>
        <taxon>Glomeromycotina</taxon>
        <taxon>Glomeromycetes</taxon>
        <taxon>Diversisporales</taxon>
        <taxon>Gigasporaceae</taxon>
        <taxon>Gigaspora</taxon>
    </lineage>
</organism>
<keyword evidence="3" id="KW-1185">Reference proteome</keyword>
<evidence type="ECO:0000313" key="3">
    <source>
        <dbReference type="Proteomes" id="UP000439903"/>
    </source>
</evidence>
<name>A0A8H4ANT2_GIGMA</name>
<evidence type="ECO:0000313" key="2">
    <source>
        <dbReference type="EMBL" id="KAF0517055.1"/>
    </source>
</evidence>
<reference evidence="2 3" key="1">
    <citation type="journal article" date="2019" name="Environ. Microbiol.">
        <title>At the nexus of three kingdoms: the genome of the mycorrhizal fungus Gigaspora margarita provides insights into plant, endobacterial and fungal interactions.</title>
        <authorList>
            <person name="Venice F."/>
            <person name="Ghignone S."/>
            <person name="Salvioli di Fossalunga A."/>
            <person name="Amselem J."/>
            <person name="Novero M."/>
            <person name="Xianan X."/>
            <person name="Sedzielewska Toro K."/>
            <person name="Morin E."/>
            <person name="Lipzen A."/>
            <person name="Grigoriev I.V."/>
            <person name="Henrissat B."/>
            <person name="Martin F.M."/>
            <person name="Bonfante P."/>
        </authorList>
    </citation>
    <scope>NUCLEOTIDE SEQUENCE [LARGE SCALE GENOMIC DNA]</scope>
    <source>
        <strain evidence="2 3">BEG34</strain>
    </source>
</reference>
<comment type="caution">
    <text evidence="2">The sequence shown here is derived from an EMBL/GenBank/DDBJ whole genome shotgun (WGS) entry which is preliminary data.</text>
</comment>
<dbReference type="OrthoDB" id="2399206at2759"/>
<protein>
    <submittedName>
        <fullName evidence="2">Uncharacterized protein</fullName>
    </submittedName>
</protein>
<sequence>MCRQLEDLHINQTKIEKAIKKNSSKPKSSCRTTKSKSKFRPEGSLLRNKTKKKKSDRSKCVNAHIISDESSSDSSDSKNSTTSSENELETNTLACSWNESGSSFSETSKSSNSESNESETRGYASLEEYEVNATKKKQLILIPRNQRSTKVPSQKLLAKNLVPLLIKRAVKILVDSFTHTQPKEVSINGYNMINAKFIALKNPVLNHFTSNFSDKEREKFWNEITMVFSHILQPISNLIRIAFQQANILSQKAPEEMQPEAEILWPNPIEINFIRKIIPNDVATITCQITSLSGKNIQVPGALIDSRANCSLKSKGFAKLLGMNIDNKKKPSVKWHSVQVSTNSSSPSSKDNNILLEEWHAPAGFSPDFSLFSEDDFLQSKSLDDKSEIQDFTSSLNHYKAGHFVSDLGLDSKSQCSAIKKNN</sequence>
<dbReference type="Proteomes" id="UP000439903">
    <property type="component" value="Unassembled WGS sequence"/>
</dbReference>
<accession>A0A8H4ANT2</accession>
<evidence type="ECO:0000256" key="1">
    <source>
        <dbReference type="SAM" id="MobiDB-lite"/>
    </source>
</evidence>
<feature type="region of interest" description="Disordered" evidence="1">
    <location>
        <begin position="16"/>
        <end position="123"/>
    </location>
</feature>
<dbReference type="EMBL" id="WTPW01000380">
    <property type="protein sequence ID" value="KAF0517055.1"/>
    <property type="molecule type" value="Genomic_DNA"/>
</dbReference>